<dbReference type="STRING" id="1122209.SAMN02745752_00504"/>
<dbReference type="GO" id="GO:0016740">
    <property type="term" value="F:transferase activity"/>
    <property type="evidence" value="ECO:0007669"/>
    <property type="project" value="UniProtKB-KW"/>
</dbReference>
<dbReference type="PANTHER" id="PTHR43852:SF3">
    <property type="entry name" value="NUCLEOTIDYLTRANSFERASE"/>
    <property type="match status" value="1"/>
</dbReference>
<dbReference type="Pfam" id="PF18765">
    <property type="entry name" value="Polbeta"/>
    <property type="match status" value="1"/>
</dbReference>
<evidence type="ECO:0000313" key="3">
    <source>
        <dbReference type="Proteomes" id="UP000182350"/>
    </source>
</evidence>
<keyword evidence="3" id="KW-1185">Reference proteome</keyword>
<dbReference type="CDD" id="cd05403">
    <property type="entry name" value="NT_KNTase_like"/>
    <property type="match status" value="1"/>
</dbReference>
<evidence type="ECO:0000313" key="2">
    <source>
        <dbReference type="EMBL" id="SFX09194.1"/>
    </source>
</evidence>
<reference evidence="2 3" key="1">
    <citation type="submission" date="2016-11" db="EMBL/GenBank/DDBJ databases">
        <authorList>
            <person name="Jaros S."/>
            <person name="Januszkiewicz K."/>
            <person name="Wedrychowicz H."/>
        </authorList>
    </citation>
    <scope>NUCLEOTIDE SEQUENCE [LARGE SCALE GENOMIC DNA]</scope>
    <source>
        <strain evidence="2 3">DSM 21637</strain>
    </source>
</reference>
<dbReference type="Gene3D" id="3.30.460.10">
    <property type="entry name" value="Beta Polymerase, domain 2"/>
    <property type="match status" value="1"/>
</dbReference>
<feature type="domain" description="Polymerase beta nucleotidyltransferase" evidence="1">
    <location>
        <begin position="22"/>
        <end position="113"/>
    </location>
</feature>
<dbReference type="InterPro" id="IPR041633">
    <property type="entry name" value="Polbeta"/>
</dbReference>
<dbReference type="PANTHER" id="PTHR43852">
    <property type="entry name" value="NUCLEOTIDYLTRANSFERASE"/>
    <property type="match status" value="1"/>
</dbReference>
<accession>A0A1K1U8R0</accession>
<dbReference type="InterPro" id="IPR043519">
    <property type="entry name" value="NT_sf"/>
</dbReference>
<organism evidence="2 3">
    <name type="scientific">Marinospirillum alkaliphilum DSM 21637</name>
    <dbReference type="NCBI Taxonomy" id="1122209"/>
    <lineage>
        <taxon>Bacteria</taxon>
        <taxon>Pseudomonadati</taxon>
        <taxon>Pseudomonadota</taxon>
        <taxon>Gammaproteobacteria</taxon>
        <taxon>Oceanospirillales</taxon>
        <taxon>Oceanospirillaceae</taxon>
        <taxon>Marinospirillum</taxon>
    </lineage>
</organism>
<name>A0A1K1U8R0_9GAMM</name>
<dbReference type="AlphaFoldDB" id="A0A1K1U8R0"/>
<dbReference type="SUPFAM" id="SSF81301">
    <property type="entry name" value="Nucleotidyltransferase"/>
    <property type="match status" value="1"/>
</dbReference>
<dbReference type="InterPro" id="IPR052930">
    <property type="entry name" value="TA_antitoxin_MntA"/>
</dbReference>
<dbReference type="Proteomes" id="UP000182350">
    <property type="component" value="Unassembled WGS sequence"/>
</dbReference>
<keyword evidence="2" id="KW-0808">Transferase</keyword>
<dbReference type="NCBIfam" id="NF047752">
    <property type="entry name" value="MntA_antitoxin"/>
    <property type="match status" value="1"/>
</dbReference>
<dbReference type="EMBL" id="FPJW01000001">
    <property type="protein sequence ID" value="SFX09194.1"/>
    <property type="molecule type" value="Genomic_DNA"/>
</dbReference>
<dbReference type="RefSeq" id="WP_245770373.1">
    <property type="nucleotide sequence ID" value="NZ_FPJW01000001.1"/>
</dbReference>
<protein>
    <submittedName>
        <fullName evidence="2">Nucleotidyltransferase domain-containing protein</fullName>
    </submittedName>
</protein>
<gene>
    <name evidence="2" type="ORF">SAMN02745752_00504</name>
</gene>
<evidence type="ECO:0000259" key="1">
    <source>
        <dbReference type="Pfam" id="PF18765"/>
    </source>
</evidence>
<proteinExistence type="predicted"/>
<sequence length="140" mass="16095">MSDMDSDQWIKQDKTLSALRHLAENAPVDVLWLYGSRTKGTADESSDYDLAVAFTDFETDPLERRLRPELLSQQWCDALGLDGDRLSLVDINQAPLPLAMAVIRDGKAVFVRNPLRLIREELRISSMWEVDYQYHRAHYG</sequence>